<organism evidence="1 2">
    <name type="scientific">Cetraspora pellucida</name>
    <dbReference type="NCBI Taxonomy" id="1433469"/>
    <lineage>
        <taxon>Eukaryota</taxon>
        <taxon>Fungi</taxon>
        <taxon>Fungi incertae sedis</taxon>
        <taxon>Mucoromycota</taxon>
        <taxon>Glomeromycotina</taxon>
        <taxon>Glomeromycetes</taxon>
        <taxon>Diversisporales</taxon>
        <taxon>Gigasporaceae</taxon>
        <taxon>Cetraspora</taxon>
    </lineage>
</organism>
<feature type="non-terminal residue" evidence="1">
    <location>
        <position position="1"/>
    </location>
</feature>
<comment type="caution">
    <text evidence="1">The sequence shown here is derived from an EMBL/GenBank/DDBJ whole genome shotgun (WGS) entry which is preliminary data.</text>
</comment>
<gene>
    <name evidence="1" type="ORF">SPELUC_LOCUS15815</name>
</gene>
<reference evidence="1" key="1">
    <citation type="submission" date="2021-06" db="EMBL/GenBank/DDBJ databases">
        <authorList>
            <person name="Kallberg Y."/>
            <person name="Tangrot J."/>
            <person name="Rosling A."/>
        </authorList>
    </citation>
    <scope>NUCLEOTIDE SEQUENCE</scope>
    <source>
        <strain evidence="1">28 12/20/2015</strain>
    </source>
</reference>
<keyword evidence="2" id="KW-1185">Reference proteome</keyword>
<sequence>NNPEMIGWFITFLDPCFKTLSTASPTIQKEVIKKLRKKIELFNQKNTLTTTNQALDTEMSSFFNDGVEPSSLFRIDTEFQVYFSIPPIP</sequence>
<proteinExistence type="predicted"/>
<dbReference type="EMBL" id="CAJVPW010054402">
    <property type="protein sequence ID" value="CAG8771601.1"/>
    <property type="molecule type" value="Genomic_DNA"/>
</dbReference>
<accession>A0ACA9R0L8</accession>
<protein>
    <submittedName>
        <fullName evidence="1">7908_t:CDS:1</fullName>
    </submittedName>
</protein>
<evidence type="ECO:0000313" key="2">
    <source>
        <dbReference type="Proteomes" id="UP000789366"/>
    </source>
</evidence>
<name>A0ACA9R0L8_9GLOM</name>
<evidence type="ECO:0000313" key="1">
    <source>
        <dbReference type="EMBL" id="CAG8771601.1"/>
    </source>
</evidence>
<dbReference type="Proteomes" id="UP000789366">
    <property type="component" value="Unassembled WGS sequence"/>
</dbReference>
<feature type="non-terminal residue" evidence="1">
    <location>
        <position position="89"/>
    </location>
</feature>